<feature type="compositionally biased region" description="Basic and acidic residues" evidence="1">
    <location>
        <begin position="420"/>
        <end position="430"/>
    </location>
</feature>
<feature type="region of interest" description="Disordered" evidence="1">
    <location>
        <begin position="639"/>
        <end position="749"/>
    </location>
</feature>
<feature type="compositionally biased region" description="Gly residues" evidence="1">
    <location>
        <begin position="729"/>
        <end position="744"/>
    </location>
</feature>
<evidence type="ECO:0000256" key="1">
    <source>
        <dbReference type="SAM" id="MobiDB-lite"/>
    </source>
</evidence>
<feature type="compositionally biased region" description="Low complexity" evidence="1">
    <location>
        <begin position="781"/>
        <end position="792"/>
    </location>
</feature>
<dbReference type="AlphaFoldDB" id="W9XBA7"/>
<name>W9XBA7_9EURO</name>
<evidence type="ECO:0000256" key="2">
    <source>
        <dbReference type="SAM" id="Phobius"/>
    </source>
</evidence>
<feature type="transmembrane region" description="Helical" evidence="2">
    <location>
        <begin position="829"/>
        <end position="853"/>
    </location>
</feature>
<accession>W9XBA7</accession>
<dbReference type="EMBL" id="AMGX01000015">
    <property type="protein sequence ID" value="EXJ67719.1"/>
    <property type="molecule type" value="Genomic_DNA"/>
</dbReference>
<keyword evidence="2" id="KW-1133">Transmembrane helix</keyword>
<keyword evidence="2" id="KW-0812">Transmembrane</keyword>
<dbReference type="HOGENOM" id="CLU_341620_0_0_1"/>
<feature type="transmembrane region" description="Helical" evidence="2">
    <location>
        <begin position="886"/>
        <end position="910"/>
    </location>
</feature>
<sequence length="915" mass="99717">MVFNPSSPERVFARKQVVVPRIPKPQQEEAAADKKANEMSLDSVPRSSSPSSGLRRGISRLMRQSQDRPHPPPPKEVSRWSKTTTESEISDALPEPPSSSDKRRSFLKKKSKLKRQSKDTTNSSPTDPFYDPVTRQLQPIGDIPPVLSTSRDDEPPRTMYNSDSDTSSELDPTSPIIHRASSVRVSRPHIVQHSNSSGGSVPKLYVPHSTPTSMNDAPYIEKASQTLGEGLKNLYNLTPGVEKSEKTMVPGGPGDALKALEGQGVPELKDDNNTALSQAPAELSNEPRDTMKEIILEWPDTPSRIEALDTLPTPFGGFGSVRIPRTSYATYSTSLSTNATYVSPPSIVTDGLRSNPPSENDKKLSRAISAPVRNPARRVMIRPTDLIINKGAHDHKLFRENIVSTPYPARHSSIGEIDEIPSHRPQEKGAKTPKLRRSRPLPHQPEKSEQDDESKNATNTGNNINNTTEDFQDEKRDVAPEIPFSTKPTLLSPSPVRPATAKSDRFPSPSGPEILFLDLCLDRHPSARVTVEIEVTDKATFDDEQLFSIVRDKYVTKLMGRGRWWFCARTLEGASSTCSSDVAGTTSQPFVPGVPFWLGQQQVGGGGGDFDGADFVRHLLIPRVGRRRKMWLLWLRNSQHHDSHGNNNNNDNNSPTARRGRRSYLAQQQHAGNGGYAYNSSSSPQQQPGEANNATSPVFSFVHSPSNSDGIVGNNIEPSSTTQAHGPSNGVGFGFGAGGSGGPGLTAKQPSISLLRMPFQASSTPMSFHRTKSLAALTNLPSSSSSSSPSSSYATNPHPTYLAQLQHQHLQHPQRQGPPRIHLHHTFSLVSIALFTLLLLLLSCLTATFWILFGYPGRSAAARDGATAVGGHEYALSWRRDAQARVGVGLVMGVVVLLVGVAGEVGWVWASWVLV</sequence>
<feature type="compositionally biased region" description="Polar residues" evidence="1">
    <location>
        <begin position="159"/>
        <end position="171"/>
    </location>
</feature>
<dbReference type="eggNOG" id="ENOG502T3CJ">
    <property type="taxonomic scope" value="Eukaryota"/>
</dbReference>
<feature type="region of interest" description="Disordered" evidence="1">
    <location>
        <begin position="779"/>
        <end position="798"/>
    </location>
</feature>
<reference evidence="3 4" key="1">
    <citation type="submission" date="2013-03" db="EMBL/GenBank/DDBJ databases">
        <title>The Genome Sequence of Cladophialophora psammophila CBS 110553.</title>
        <authorList>
            <consortium name="The Broad Institute Genomics Platform"/>
            <person name="Cuomo C."/>
            <person name="de Hoog S."/>
            <person name="Gorbushina A."/>
            <person name="Walker B."/>
            <person name="Young S.K."/>
            <person name="Zeng Q."/>
            <person name="Gargeya S."/>
            <person name="Fitzgerald M."/>
            <person name="Haas B."/>
            <person name="Abouelleil A."/>
            <person name="Allen A.W."/>
            <person name="Alvarado L."/>
            <person name="Arachchi H.M."/>
            <person name="Berlin A.M."/>
            <person name="Chapman S.B."/>
            <person name="Gainer-Dewar J."/>
            <person name="Goldberg J."/>
            <person name="Griggs A."/>
            <person name="Gujja S."/>
            <person name="Hansen M."/>
            <person name="Howarth C."/>
            <person name="Imamovic A."/>
            <person name="Ireland A."/>
            <person name="Larimer J."/>
            <person name="McCowan C."/>
            <person name="Murphy C."/>
            <person name="Pearson M."/>
            <person name="Poon T.W."/>
            <person name="Priest M."/>
            <person name="Roberts A."/>
            <person name="Saif S."/>
            <person name="Shea T."/>
            <person name="Sisk P."/>
            <person name="Sykes S."/>
            <person name="Wortman J."/>
            <person name="Nusbaum C."/>
            <person name="Birren B."/>
        </authorList>
    </citation>
    <scope>NUCLEOTIDE SEQUENCE [LARGE SCALE GENOMIC DNA]</scope>
    <source>
        <strain evidence="3 4">CBS 110553</strain>
    </source>
</reference>
<feature type="compositionally biased region" description="Basic residues" evidence="1">
    <location>
        <begin position="431"/>
        <end position="440"/>
    </location>
</feature>
<comment type="caution">
    <text evidence="3">The sequence shown here is derived from an EMBL/GenBank/DDBJ whole genome shotgun (WGS) entry which is preliminary data.</text>
</comment>
<feature type="compositionally biased region" description="Basic residues" evidence="1">
    <location>
        <begin position="105"/>
        <end position="115"/>
    </location>
</feature>
<dbReference type="STRING" id="1182543.W9XBA7"/>
<dbReference type="OrthoDB" id="4157429at2759"/>
<organism evidence="3 4">
    <name type="scientific">Cladophialophora psammophila CBS 110553</name>
    <dbReference type="NCBI Taxonomy" id="1182543"/>
    <lineage>
        <taxon>Eukaryota</taxon>
        <taxon>Fungi</taxon>
        <taxon>Dikarya</taxon>
        <taxon>Ascomycota</taxon>
        <taxon>Pezizomycotina</taxon>
        <taxon>Eurotiomycetes</taxon>
        <taxon>Chaetothyriomycetidae</taxon>
        <taxon>Chaetothyriales</taxon>
        <taxon>Herpotrichiellaceae</taxon>
        <taxon>Cladophialophora</taxon>
    </lineage>
</organism>
<evidence type="ECO:0000313" key="3">
    <source>
        <dbReference type="EMBL" id="EXJ67719.1"/>
    </source>
</evidence>
<dbReference type="RefSeq" id="XP_007747835.1">
    <property type="nucleotide sequence ID" value="XM_007749645.1"/>
</dbReference>
<dbReference type="GeneID" id="19193762"/>
<feature type="compositionally biased region" description="Polar residues" evidence="1">
    <location>
        <begin position="716"/>
        <end position="725"/>
    </location>
</feature>
<feature type="compositionally biased region" description="Low complexity" evidence="1">
    <location>
        <begin position="456"/>
        <end position="468"/>
    </location>
</feature>
<feature type="region of interest" description="Disordered" evidence="1">
    <location>
        <begin position="350"/>
        <end position="371"/>
    </location>
</feature>
<protein>
    <submittedName>
        <fullName evidence="3">Uncharacterized protein</fullName>
    </submittedName>
</protein>
<feature type="compositionally biased region" description="Low complexity" evidence="1">
    <location>
        <begin position="39"/>
        <end position="63"/>
    </location>
</feature>
<feature type="region of interest" description="Disordered" evidence="1">
    <location>
        <begin position="408"/>
        <end position="507"/>
    </location>
</feature>
<keyword evidence="2" id="KW-0472">Membrane</keyword>
<dbReference type="Proteomes" id="UP000019471">
    <property type="component" value="Unassembled WGS sequence"/>
</dbReference>
<proteinExistence type="predicted"/>
<evidence type="ECO:0000313" key="4">
    <source>
        <dbReference type="Proteomes" id="UP000019471"/>
    </source>
</evidence>
<gene>
    <name evidence="3" type="ORF">A1O5_09065</name>
</gene>
<feature type="region of interest" description="Disordered" evidence="1">
    <location>
        <begin position="22"/>
        <end position="212"/>
    </location>
</feature>
<feature type="compositionally biased region" description="Polar residues" evidence="1">
    <location>
        <begin position="684"/>
        <end position="709"/>
    </location>
</feature>
<keyword evidence="4" id="KW-1185">Reference proteome</keyword>
<feature type="compositionally biased region" description="Low complexity" evidence="1">
    <location>
        <begin position="645"/>
        <end position="654"/>
    </location>
</feature>